<proteinExistence type="predicted"/>
<dbReference type="Proteomes" id="UP000321947">
    <property type="component" value="Unassembled WGS sequence"/>
</dbReference>
<reference evidence="3 4" key="1">
    <citation type="submission" date="2019-08" db="EMBL/GenBank/DDBJ databases">
        <title>Draft genome sequences of two oriental melons (Cucumis melo L. var makuwa).</title>
        <authorList>
            <person name="Kwon S.-Y."/>
        </authorList>
    </citation>
    <scope>NUCLEOTIDE SEQUENCE [LARGE SCALE GENOMIC DNA]</scope>
    <source>
        <strain evidence="4">cv. Chang Bougi</strain>
        <strain evidence="3">cv. SW 3</strain>
        <tissue evidence="1">Leaf</tissue>
    </source>
</reference>
<keyword evidence="1" id="KW-0695">RNA-directed DNA polymerase</keyword>
<sequence length="293" mass="33836">MDEQINDQVQAVRQDVEEMKDQLAKILEPLTTERGECCGDFITSGSRYELVGDSTENCFPLKVKVQSLVKAGWLIFKKTGEEPNVNQNPLPNHECPAINIVDTFTERHKNNDDGEKVGCTNKEQCLFHTEIDGHSIEDCCEFKIEVTSMVSLISKFQSVILSKILNEDEYDISAELLRLIEQEKKKTMSYQETLKVINLGTPEEMKEMRIGTLVSKQNEPDLVTLFHEYKDIFSWSYQDMPDFDTEIVTHRLPLKPKCKLIRQKLHKLKPEMLIKIKDEVKKQFDVGFLMLDS</sequence>
<dbReference type="OrthoDB" id="914151at2759"/>
<gene>
    <name evidence="2" type="ORF">E5676_scaffold306G00950</name>
    <name evidence="1" type="ORF">E6C27_scaffold67G003090</name>
</gene>
<accession>A0A5A7TEP1</accession>
<dbReference type="EMBL" id="SSTD01007940">
    <property type="protein sequence ID" value="TYK17836.1"/>
    <property type="molecule type" value="Genomic_DNA"/>
</dbReference>
<dbReference type="Proteomes" id="UP000321393">
    <property type="component" value="Unassembled WGS sequence"/>
</dbReference>
<dbReference type="EMBL" id="SSTE01016227">
    <property type="protein sequence ID" value="KAA0041904.1"/>
    <property type="molecule type" value="Genomic_DNA"/>
</dbReference>
<organism evidence="1 3">
    <name type="scientific">Cucumis melo var. makuwa</name>
    <name type="common">Oriental melon</name>
    <dbReference type="NCBI Taxonomy" id="1194695"/>
    <lineage>
        <taxon>Eukaryota</taxon>
        <taxon>Viridiplantae</taxon>
        <taxon>Streptophyta</taxon>
        <taxon>Embryophyta</taxon>
        <taxon>Tracheophyta</taxon>
        <taxon>Spermatophyta</taxon>
        <taxon>Magnoliopsida</taxon>
        <taxon>eudicotyledons</taxon>
        <taxon>Gunneridae</taxon>
        <taxon>Pentapetalae</taxon>
        <taxon>rosids</taxon>
        <taxon>fabids</taxon>
        <taxon>Cucurbitales</taxon>
        <taxon>Cucurbitaceae</taxon>
        <taxon>Benincaseae</taxon>
        <taxon>Cucumis</taxon>
    </lineage>
</organism>
<keyword evidence="1" id="KW-0548">Nucleotidyltransferase</keyword>
<dbReference type="AlphaFoldDB" id="A0A5A7TEP1"/>
<evidence type="ECO:0000313" key="4">
    <source>
        <dbReference type="Proteomes" id="UP000321947"/>
    </source>
</evidence>
<dbReference type="GO" id="GO:0003964">
    <property type="term" value="F:RNA-directed DNA polymerase activity"/>
    <property type="evidence" value="ECO:0007669"/>
    <property type="project" value="UniProtKB-KW"/>
</dbReference>
<evidence type="ECO:0000313" key="2">
    <source>
        <dbReference type="EMBL" id="TYK17836.1"/>
    </source>
</evidence>
<comment type="caution">
    <text evidence="1">The sequence shown here is derived from an EMBL/GenBank/DDBJ whole genome shotgun (WGS) entry which is preliminary data.</text>
</comment>
<protein>
    <submittedName>
        <fullName evidence="1">RNA-directed DNA polymerase</fullName>
    </submittedName>
</protein>
<name>A0A5A7TEP1_CUCMM</name>
<keyword evidence="1" id="KW-0808">Transferase</keyword>
<evidence type="ECO:0000313" key="1">
    <source>
        <dbReference type="EMBL" id="KAA0041904.1"/>
    </source>
</evidence>
<evidence type="ECO:0000313" key="3">
    <source>
        <dbReference type="Proteomes" id="UP000321393"/>
    </source>
</evidence>